<organism evidence="11 12">
    <name type="scientific">Acorus calamus</name>
    <name type="common">Sweet flag</name>
    <dbReference type="NCBI Taxonomy" id="4465"/>
    <lineage>
        <taxon>Eukaryota</taxon>
        <taxon>Viridiplantae</taxon>
        <taxon>Streptophyta</taxon>
        <taxon>Embryophyta</taxon>
        <taxon>Tracheophyta</taxon>
        <taxon>Spermatophyta</taxon>
        <taxon>Magnoliopsida</taxon>
        <taxon>Liliopsida</taxon>
        <taxon>Acoraceae</taxon>
        <taxon>Acorus</taxon>
    </lineage>
</organism>
<feature type="compositionally biased region" description="Basic and acidic residues" evidence="9">
    <location>
        <begin position="42"/>
        <end position="52"/>
    </location>
</feature>
<evidence type="ECO:0000256" key="5">
    <source>
        <dbReference type="ARBA" id="ARBA00023125"/>
    </source>
</evidence>
<keyword evidence="1" id="KW-0479">Metal-binding</keyword>
<keyword evidence="6" id="KW-0804">Transcription</keyword>
<evidence type="ECO:0000256" key="4">
    <source>
        <dbReference type="ARBA" id="ARBA00023015"/>
    </source>
</evidence>
<dbReference type="PROSITE" id="PS50884">
    <property type="entry name" value="ZF_DOF_2"/>
    <property type="match status" value="1"/>
</dbReference>
<dbReference type="PROSITE" id="PS01361">
    <property type="entry name" value="ZF_DOF_1"/>
    <property type="match status" value="1"/>
</dbReference>
<evidence type="ECO:0000313" key="12">
    <source>
        <dbReference type="Proteomes" id="UP001180020"/>
    </source>
</evidence>
<evidence type="ECO:0000256" key="9">
    <source>
        <dbReference type="SAM" id="MobiDB-lite"/>
    </source>
</evidence>
<dbReference type="Proteomes" id="UP001180020">
    <property type="component" value="Unassembled WGS sequence"/>
</dbReference>
<dbReference type="GO" id="GO:0003700">
    <property type="term" value="F:DNA-binding transcription factor activity"/>
    <property type="evidence" value="ECO:0007669"/>
    <property type="project" value="InterPro"/>
</dbReference>
<evidence type="ECO:0000259" key="10">
    <source>
        <dbReference type="PROSITE" id="PS50884"/>
    </source>
</evidence>
<dbReference type="PANTHER" id="PTHR31089">
    <property type="entry name" value="CYCLIC DOF FACTOR 2"/>
    <property type="match status" value="1"/>
</dbReference>
<dbReference type="EMBL" id="JAUJYO010000012">
    <property type="protein sequence ID" value="KAK1302272.1"/>
    <property type="molecule type" value="Genomic_DNA"/>
</dbReference>
<dbReference type="PANTHER" id="PTHR31089:SF22">
    <property type="entry name" value="CYCLIC DOF FACTOR 4"/>
    <property type="match status" value="1"/>
</dbReference>
<evidence type="ECO:0000313" key="11">
    <source>
        <dbReference type="EMBL" id="KAK1302272.1"/>
    </source>
</evidence>
<comment type="caution">
    <text evidence="11">The sequence shown here is derived from an EMBL/GenBank/DDBJ whole genome shotgun (WGS) entry which is preliminary data.</text>
</comment>
<reference evidence="11" key="1">
    <citation type="journal article" date="2023" name="Nat. Commun.">
        <title>Diploid and tetraploid genomes of Acorus and the evolution of monocots.</title>
        <authorList>
            <person name="Ma L."/>
            <person name="Liu K.W."/>
            <person name="Li Z."/>
            <person name="Hsiao Y.Y."/>
            <person name="Qi Y."/>
            <person name="Fu T."/>
            <person name="Tang G.D."/>
            <person name="Zhang D."/>
            <person name="Sun W.H."/>
            <person name="Liu D.K."/>
            <person name="Li Y."/>
            <person name="Chen G.Z."/>
            <person name="Liu X.D."/>
            <person name="Liao X.Y."/>
            <person name="Jiang Y.T."/>
            <person name="Yu X."/>
            <person name="Hao Y."/>
            <person name="Huang J."/>
            <person name="Zhao X.W."/>
            <person name="Ke S."/>
            <person name="Chen Y.Y."/>
            <person name="Wu W.L."/>
            <person name="Hsu J.L."/>
            <person name="Lin Y.F."/>
            <person name="Huang M.D."/>
            <person name="Li C.Y."/>
            <person name="Huang L."/>
            <person name="Wang Z.W."/>
            <person name="Zhao X."/>
            <person name="Zhong W.Y."/>
            <person name="Peng D.H."/>
            <person name="Ahmad S."/>
            <person name="Lan S."/>
            <person name="Zhang J.S."/>
            <person name="Tsai W.C."/>
            <person name="Van de Peer Y."/>
            <person name="Liu Z.J."/>
        </authorList>
    </citation>
    <scope>NUCLEOTIDE SEQUENCE</scope>
    <source>
        <strain evidence="11">CP</strain>
    </source>
</reference>
<evidence type="ECO:0000256" key="8">
    <source>
        <dbReference type="PROSITE-ProRule" id="PRU00071"/>
    </source>
</evidence>
<reference evidence="11" key="2">
    <citation type="submission" date="2023-06" db="EMBL/GenBank/DDBJ databases">
        <authorList>
            <person name="Ma L."/>
            <person name="Liu K.-W."/>
            <person name="Li Z."/>
            <person name="Hsiao Y.-Y."/>
            <person name="Qi Y."/>
            <person name="Fu T."/>
            <person name="Tang G."/>
            <person name="Zhang D."/>
            <person name="Sun W.-H."/>
            <person name="Liu D.-K."/>
            <person name="Li Y."/>
            <person name="Chen G.-Z."/>
            <person name="Liu X.-D."/>
            <person name="Liao X.-Y."/>
            <person name="Jiang Y.-T."/>
            <person name="Yu X."/>
            <person name="Hao Y."/>
            <person name="Huang J."/>
            <person name="Zhao X.-W."/>
            <person name="Ke S."/>
            <person name="Chen Y.-Y."/>
            <person name="Wu W.-L."/>
            <person name="Hsu J.-L."/>
            <person name="Lin Y.-F."/>
            <person name="Huang M.-D."/>
            <person name="Li C.-Y."/>
            <person name="Huang L."/>
            <person name="Wang Z.-W."/>
            <person name="Zhao X."/>
            <person name="Zhong W.-Y."/>
            <person name="Peng D.-H."/>
            <person name="Ahmad S."/>
            <person name="Lan S."/>
            <person name="Zhang J.-S."/>
            <person name="Tsai W.-C."/>
            <person name="Van De Peer Y."/>
            <person name="Liu Z.-J."/>
        </authorList>
    </citation>
    <scope>NUCLEOTIDE SEQUENCE</scope>
    <source>
        <strain evidence="11">CP</strain>
        <tissue evidence="11">Leaves</tissue>
    </source>
</reference>
<keyword evidence="3" id="KW-0862">Zinc</keyword>
<dbReference type="InterPro" id="IPR045174">
    <property type="entry name" value="Dof"/>
</dbReference>
<dbReference type="GO" id="GO:0005634">
    <property type="term" value="C:nucleus"/>
    <property type="evidence" value="ECO:0007669"/>
    <property type="project" value="UniProtKB-SubCell"/>
</dbReference>
<evidence type="ECO:0000256" key="2">
    <source>
        <dbReference type="ARBA" id="ARBA00022771"/>
    </source>
</evidence>
<evidence type="ECO:0000256" key="6">
    <source>
        <dbReference type="ARBA" id="ARBA00023163"/>
    </source>
</evidence>
<dbReference type="GO" id="GO:0003677">
    <property type="term" value="F:DNA binding"/>
    <property type="evidence" value="ECO:0007669"/>
    <property type="project" value="UniProtKB-UniRule"/>
</dbReference>
<gene>
    <name evidence="11" type="primary">CDF4</name>
    <name evidence="11" type="ORF">QJS10_CPB12g00733</name>
</gene>
<keyword evidence="12" id="KW-1185">Reference proteome</keyword>
<dbReference type="GO" id="GO:0008270">
    <property type="term" value="F:zinc ion binding"/>
    <property type="evidence" value="ECO:0007669"/>
    <property type="project" value="UniProtKB-KW"/>
</dbReference>
<evidence type="ECO:0000256" key="7">
    <source>
        <dbReference type="ARBA" id="ARBA00023242"/>
    </source>
</evidence>
<evidence type="ECO:0000256" key="3">
    <source>
        <dbReference type="ARBA" id="ARBA00022833"/>
    </source>
</evidence>
<keyword evidence="4" id="KW-0805">Transcription regulation</keyword>
<keyword evidence="5 8" id="KW-0238">DNA-binding</keyword>
<dbReference type="AlphaFoldDB" id="A0AAV9DQK6"/>
<comment type="subcellular location">
    <subcellularLocation>
        <location evidence="8">Nucleus</location>
    </subcellularLocation>
</comment>
<name>A0AAV9DQK6_ACOCL</name>
<dbReference type="InterPro" id="IPR003851">
    <property type="entry name" value="Znf_Dof"/>
</dbReference>
<dbReference type="Pfam" id="PF02701">
    <property type="entry name" value="Zn_ribbon_Dof"/>
    <property type="match status" value="1"/>
</dbReference>
<accession>A0AAV9DQK6</accession>
<keyword evidence="7 8" id="KW-0539">Nucleus</keyword>
<evidence type="ECO:0000256" key="1">
    <source>
        <dbReference type="ARBA" id="ARBA00022723"/>
    </source>
</evidence>
<feature type="region of interest" description="Disordered" evidence="9">
    <location>
        <begin position="42"/>
        <end position="66"/>
    </location>
</feature>
<feature type="domain" description="Dof-type" evidence="10">
    <location>
        <begin position="65"/>
        <end position="119"/>
    </location>
</feature>
<proteinExistence type="predicted"/>
<sequence>MLKEGCGRRHIFAIPTMADAYINSDASKFKLFGATIQVREAKQTKEEVKEEQQTTTEDSQEERTTTCPRCGCRDTKFCYFNNYNVNQPRHFCKGCHRYWTAGGTQRNLPIGAGRRKIRRSSQVVVGDPDGLEGVVVVEQWRLDLGGEDGFAGKKKKCRSMGGQF</sequence>
<keyword evidence="2 8" id="KW-0863">Zinc-finger</keyword>
<protein>
    <submittedName>
        <fullName evidence="11">Cyclic dof factor 4</fullName>
    </submittedName>
</protein>